<comment type="similarity">
    <text evidence="1 5">Belongs to the glutathione peroxidase family.</text>
</comment>
<evidence type="ECO:0000256" key="3">
    <source>
        <dbReference type="ARBA" id="ARBA00023002"/>
    </source>
</evidence>
<feature type="signal peptide" evidence="6">
    <location>
        <begin position="1"/>
        <end position="22"/>
    </location>
</feature>
<sequence length="194" mass="21213">MMNRLFLLTAAFACLMSTAAIADDAATAEHSCALSFTAKNIDGEQVDLHDYEGKVVLIVNVASKCGYTKQYAGLQDLYEKYQDKGLVILGFPSNEFRGQEPGSNADIKEFCTSKFGVTFPMMSKIEVNTPDACDLYKHLTKQDAQPKGAGPVSWNFEKFLIGRDGNVVNRFGSGTKPFDEELISAIEAQLSSKS</sequence>
<dbReference type="Proteomes" id="UP000011885">
    <property type="component" value="Unassembled WGS sequence"/>
</dbReference>
<dbReference type="CDD" id="cd00340">
    <property type="entry name" value="GSH_Peroxidase"/>
    <property type="match status" value="1"/>
</dbReference>
<dbReference type="Pfam" id="PF00255">
    <property type="entry name" value="GSHPx"/>
    <property type="match status" value="1"/>
</dbReference>
<dbReference type="PROSITE" id="PS51355">
    <property type="entry name" value="GLUTATHIONE_PEROXID_3"/>
    <property type="match status" value="1"/>
</dbReference>
<dbReference type="PRINTS" id="PR01011">
    <property type="entry name" value="GLUTPROXDASE"/>
</dbReference>
<keyword evidence="6" id="KW-0732">Signal</keyword>
<dbReference type="PROSITE" id="PS00460">
    <property type="entry name" value="GLUTATHIONE_PEROXID_1"/>
    <property type="match status" value="1"/>
</dbReference>
<reference evidence="8 9" key="1">
    <citation type="journal article" date="2013" name="Mar. Genomics">
        <title>Expression of sulfatases in Rhodopirellula baltica and the diversity of sulfatases in the genus Rhodopirellula.</title>
        <authorList>
            <person name="Wegner C.E."/>
            <person name="Richter-Heitmann T."/>
            <person name="Klindworth A."/>
            <person name="Klockow C."/>
            <person name="Richter M."/>
            <person name="Achstetter T."/>
            <person name="Glockner F.O."/>
            <person name="Harder J."/>
        </authorList>
    </citation>
    <scope>NUCLEOTIDE SEQUENCE [LARGE SCALE GENOMIC DNA]</scope>
    <source>
        <strain evidence="8 9">SM41</strain>
    </source>
</reference>
<dbReference type="FunFam" id="3.40.30.10:FF:000010">
    <property type="entry name" value="Glutathione peroxidase"/>
    <property type="match status" value="1"/>
</dbReference>
<dbReference type="SUPFAM" id="SSF52833">
    <property type="entry name" value="Thioredoxin-like"/>
    <property type="match status" value="1"/>
</dbReference>
<evidence type="ECO:0000256" key="1">
    <source>
        <dbReference type="ARBA" id="ARBA00006926"/>
    </source>
</evidence>
<protein>
    <recommendedName>
        <fullName evidence="5">Glutathione peroxidase</fullName>
    </recommendedName>
</protein>
<evidence type="ECO:0000256" key="4">
    <source>
        <dbReference type="PIRSR" id="PIRSR000303-1"/>
    </source>
</evidence>
<dbReference type="InterPro" id="IPR036249">
    <property type="entry name" value="Thioredoxin-like_sf"/>
</dbReference>
<dbReference type="PANTHER" id="PTHR11592">
    <property type="entry name" value="GLUTATHIONE PEROXIDASE"/>
    <property type="match status" value="1"/>
</dbReference>
<dbReference type="PATRIC" id="fig|1263870.3.peg.6476"/>
<dbReference type="InterPro" id="IPR013766">
    <property type="entry name" value="Thioredoxin_domain"/>
</dbReference>
<keyword evidence="9" id="KW-1185">Reference proteome</keyword>
<dbReference type="EMBL" id="ANOH01000431">
    <property type="protein sequence ID" value="EMI52402.1"/>
    <property type="molecule type" value="Genomic_DNA"/>
</dbReference>
<accession>M5TT79</accession>
<dbReference type="InterPro" id="IPR029759">
    <property type="entry name" value="GPX_AS"/>
</dbReference>
<evidence type="ECO:0000259" key="7">
    <source>
        <dbReference type="PROSITE" id="PS51352"/>
    </source>
</evidence>
<feature type="chain" id="PRO_5004072631" description="Glutathione peroxidase" evidence="6">
    <location>
        <begin position="23"/>
        <end position="194"/>
    </location>
</feature>
<name>M5TT79_9BACT</name>
<organism evidence="8 9">
    <name type="scientific">Rhodopirellula sallentina SM41</name>
    <dbReference type="NCBI Taxonomy" id="1263870"/>
    <lineage>
        <taxon>Bacteria</taxon>
        <taxon>Pseudomonadati</taxon>
        <taxon>Planctomycetota</taxon>
        <taxon>Planctomycetia</taxon>
        <taxon>Pirellulales</taxon>
        <taxon>Pirellulaceae</taxon>
        <taxon>Rhodopirellula</taxon>
    </lineage>
</organism>
<feature type="domain" description="Thioredoxin" evidence="7">
    <location>
        <begin position="27"/>
        <end position="191"/>
    </location>
</feature>
<keyword evidence="3 5" id="KW-0560">Oxidoreductase</keyword>
<evidence type="ECO:0000256" key="5">
    <source>
        <dbReference type="RuleBase" id="RU000499"/>
    </source>
</evidence>
<proteinExistence type="inferred from homology"/>
<dbReference type="PROSITE" id="PS51352">
    <property type="entry name" value="THIOREDOXIN_2"/>
    <property type="match status" value="1"/>
</dbReference>
<evidence type="ECO:0000256" key="6">
    <source>
        <dbReference type="SAM" id="SignalP"/>
    </source>
</evidence>
<feature type="active site" evidence="4">
    <location>
        <position position="65"/>
    </location>
</feature>
<dbReference type="Gene3D" id="3.40.30.10">
    <property type="entry name" value="Glutaredoxin"/>
    <property type="match status" value="1"/>
</dbReference>
<evidence type="ECO:0000313" key="9">
    <source>
        <dbReference type="Proteomes" id="UP000011885"/>
    </source>
</evidence>
<dbReference type="InterPro" id="IPR000889">
    <property type="entry name" value="Glutathione_peroxidase"/>
</dbReference>
<evidence type="ECO:0000313" key="8">
    <source>
        <dbReference type="EMBL" id="EMI52402.1"/>
    </source>
</evidence>
<gene>
    <name evidence="8" type="ORF">RSSM_06114</name>
</gene>
<dbReference type="GO" id="GO:0034599">
    <property type="term" value="P:cellular response to oxidative stress"/>
    <property type="evidence" value="ECO:0007669"/>
    <property type="project" value="TreeGrafter"/>
</dbReference>
<comment type="caution">
    <text evidence="8">The sequence shown here is derived from an EMBL/GenBank/DDBJ whole genome shotgun (WGS) entry which is preliminary data.</text>
</comment>
<dbReference type="AlphaFoldDB" id="M5TT79"/>
<dbReference type="PIRSF" id="PIRSF000303">
    <property type="entry name" value="Glutathion_perox"/>
    <property type="match status" value="1"/>
</dbReference>
<dbReference type="PANTHER" id="PTHR11592:SF78">
    <property type="entry name" value="GLUTATHIONE PEROXIDASE"/>
    <property type="match status" value="1"/>
</dbReference>
<dbReference type="GO" id="GO:0004601">
    <property type="term" value="F:peroxidase activity"/>
    <property type="evidence" value="ECO:0007669"/>
    <property type="project" value="UniProtKB-KW"/>
</dbReference>
<keyword evidence="2 5" id="KW-0575">Peroxidase</keyword>
<evidence type="ECO:0000256" key="2">
    <source>
        <dbReference type="ARBA" id="ARBA00022559"/>
    </source>
</evidence>